<evidence type="ECO:0000313" key="3">
    <source>
        <dbReference type="EMBL" id="RUS71730.1"/>
    </source>
</evidence>
<feature type="transmembrane region" description="Helical" evidence="2">
    <location>
        <begin position="185"/>
        <end position="204"/>
    </location>
</feature>
<protein>
    <submittedName>
        <fullName evidence="3">Uncharacterized protein</fullName>
    </submittedName>
</protein>
<sequence length="217" mass="23435">MWRPGGINHVTRRLPAASRGRQILAGECALISGPFPPPRAPPTLDKSHTGAMTLSGLVRTDAPSQAGTLILQSGKVPQPEKSCAPYLMYLYRRFTSIQLRASGFELRTAPPASASSHRATGIELRASSYGHRATGIEPADSEPADSAPRLSEPADSAPRLSESQRLAAPPDCHSEPDPGRFSCVVLYRLLCSVFMALLLSLRLANLTHPRRIPRPEI</sequence>
<accession>A0A433SR45</accession>
<name>A0A433SR45_ELYCH</name>
<organism evidence="3 4">
    <name type="scientific">Elysia chlorotica</name>
    <name type="common">Eastern emerald elysia</name>
    <name type="synonym">Sea slug</name>
    <dbReference type="NCBI Taxonomy" id="188477"/>
    <lineage>
        <taxon>Eukaryota</taxon>
        <taxon>Metazoa</taxon>
        <taxon>Spiralia</taxon>
        <taxon>Lophotrochozoa</taxon>
        <taxon>Mollusca</taxon>
        <taxon>Gastropoda</taxon>
        <taxon>Heterobranchia</taxon>
        <taxon>Euthyneura</taxon>
        <taxon>Panpulmonata</taxon>
        <taxon>Sacoglossa</taxon>
        <taxon>Placobranchoidea</taxon>
        <taxon>Plakobranchidae</taxon>
        <taxon>Elysia</taxon>
    </lineage>
</organism>
<comment type="caution">
    <text evidence="3">The sequence shown here is derived from an EMBL/GenBank/DDBJ whole genome shotgun (WGS) entry which is preliminary data.</text>
</comment>
<evidence type="ECO:0000256" key="2">
    <source>
        <dbReference type="SAM" id="Phobius"/>
    </source>
</evidence>
<dbReference type="Proteomes" id="UP000271974">
    <property type="component" value="Unassembled WGS sequence"/>
</dbReference>
<evidence type="ECO:0000256" key="1">
    <source>
        <dbReference type="SAM" id="MobiDB-lite"/>
    </source>
</evidence>
<reference evidence="3 4" key="1">
    <citation type="submission" date="2019-01" db="EMBL/GenBank/DDBJ databases">
        <title>A draft genome assembly of the solar-powered sea slug Elysia chlorotica.</title>
        <authorList>
            <person name="Cai H."/>
            <person name="Li Q."/>
            <person name="Fang X."/>
            <person name="Li J."/>
            <person name="Curtis N.E."/>
            <person name="Altenburger A."/>
            <person name="Shibata T."/>
            <person name="Feng M."/>
            <person name="Maeda T."/>
            <person name="Schwartz J.A."/>
            <person name="Shigenobu S."/>
            <person name="Lundholm N."/>
            <person name="Nishiyama T."/>
            <person name="Yang H."/>
            <person name="Hasebe M."/>
            <person name="Li S."/>
            <person name="Pierce S.K."/>
            <person name="Wang J."/>
        </authorList>
    </citation>
    <scope>NUCLEOTIDE SEQUENCE [LARGE SCALE GENOMIC DNA]</scope>
    <source>
        <strain evidence="3">EC2010</strain>
        <tissue evidence="3">Whole organism of an adult</tissue>
    </source>
</reference>
<keyword evidence="2" id="KW-1133">Transmembrane helix</keyword>
<gene>
    <name evidence="3" type="ORF">EGW08_020512</name>
</gene>
<dbReference type="AlphaFoldDB" id="A0A433SR45"/>
<keyword evidence="4" id="KW-1185">Reference proteome</keyword>
<feature type="region of interest" description="Disordered" evidence="1">
    <location>
        <begin position="133"/>
        <end position="174"/>
    </location>
</feature>
<evidence type="ECO:0000313" key="4">
    <source>
        <dbReference type="Proteomes" id="UP000271974"/>
    </source>
</evidence>
<keyword evidence="2" id="KW-0812">Transmembrane</keyword>
<proteinExistence type="predicted"/>
<keyword evidence="2" id="KW-0472">Membrane</keyword>
<dbReference type="EMBL" id="RQTK01001169">
    <property type="protein sequence ID" value="RUS71730.1"/>
    <property type="molecule type" value="Genomic_DNA"/>
</dbReference>